<feature type="transmembrane region" description="Helical" evidence="2">
    <location>
        <begin position="236"/>
        <end position="257"/>
    </location>
</feature>
<dbReference type="AlphaFoldDB" id="A0A0C4YI91"/>
<proteinExistence type="predicted"/>
<feature type="transmembrane region" description="Helical" evidence="2">
    <location>
        <begin position="90"/>
        <end position="109"/>
    </location>
</feature>
<dbReference type="STRING" id="68895.RR42_m4237"/>
<evidence type="ECO:0000256" key="2">
    <source>
        <dbReference type="SAM" id="Phobius"/>
    </source>
</evidence>
<evidence type="ECO:0000256" key="1">
    <source>
        <dbReference type="SAM" id="MobiDB-lite"/>
    </source>
</evidence>
<dbReference type="PANTHER" id="PTHR23028">
    <property type="entry name" value="ACETYLTRANSFERASE"/>
    <property type="match status" value="1"/>
</dbReference>
<name>A0A0C4YI91_9BURK</name>
<evidence type="ECO:0000313" key="5">
    <source>
        <dbReference type="Proteomes" id="UP000031843"/>
    </source>
</evidence>
<dbReference type="Pfam" id="PF01757">
    <property type="entry name" value="Acyl_transf_3"/>
    <property type="match status" value="1"/>
</dbReference>
<evidence type="ECO:0000313" key="4">
    <source>
        <dbReference type="EMBL" id="AJG21584.1"/>
    </source>
</evidence>
<protein>
    <submittedName>
        <fullName evidence="4">O-antigen acetylase</fullName>
    </submittedName>
</protein>
<accession>A0A0C4YI91</accession>
<dbReference type="GO" id="GO:0016747">
    <property type="term" value="F:acyltransferase activity, transferring groups other than amino-acyl groups"/>
    <property type="evidence" value="ECO:0007669"/>
    <property type="project" value="InterPro"/>
</dbReference>
<feature type="transmembrane region" description="Helical" evidence="2">
    <location>
        <begin position="7"/>
        <end position="28"/>
    </location>
</feature>
<dbReference type="KEGG" id="cbw:RR42_m4237"/>
<feature type="transmembrane region" description="Helical" evidence="2">
    <location>
        <begin position="162"/>
        <end position="186"/>
    </location>
</feature>
<keyword evidence="5" id="KW-1185">Reference proteome</keyword>
<dbReference type="GO" id="GO:0016020">
    <property type="term" value="C:membrane"/>
    <property type="evidence" value="ECO:0007669"/>
    <property type="project" value="TreeGrafter"/>
</dbReference>
<dbReference type="Proteomes" id="UP000031843">
    <property type="component" value="Chromosome main"/>
</dbReference>
<feature type="transmembrane region" description="Helical" evidence="2">
    <location>
        <begin position="306"/>
        <end position="324"/>
    </location>
</feature>
<gene>
    <name evidence="4" type="ORF">RR42_m4237</name>
</gene>
<evidence type="ECO:0000259" key="3">
    <source>
        <dbReference type="Pfam" id="PF01757"/>
    </source>
</evidence>
<keyword evidence="2" id="KW-1133">Transmembrane helix</keyword>
<organism evidence="4 5">
    <name type="scientific">Cupriavidus basilensis</name>
    <dbReference type="NCBI Taxonomy" id="68895"/>
    <lineage>
        <taxon>Bacteria</taxon>
        <taxon>Pseudomonadati</taxon>
        <taxon>Pseudomonadota</taxon>
        <taxon>Betaproteobacteria</taxon>
        <taxon>Burkholderiales</taxon>
        <taxon>Burkholderiaceae</taxon>
        <taxon>Cupriavidus</taxon>
    </lineage>
</organism>
<dbReference type="EMBL" id="CP010536">
    <property type="protein sequence ID" value="AJG21584.1"/>
    <property type="molecule type" value="Genomic_DNA"/>
</dbReference>
<dbReference type="InterPro" id="IPR050879">
    <property type="entry name" value="Acyltransferase_3"/>
</dbReference>
<dbReference type="PANTHER" id="PTHR23028:SF53">
    <property type="entry name" value="ACYL_TRANSF_3 DOMAIN-CONTAINING PROTEIN"/>
    <property type="match status" value="1"/>
</dbReference>
<keyword evidence="2" id="KW-0812">Transmembrane</keyword>
<dbReference type="InterPro" id="IPR002656">
    <property type="entry name" value="Acyl_transf_3_dom"/>
</dbReference>
<dbReference type="RefSeq" id="WP_063778423.1">
    <property type="nucleotide sequence ID" value="NZ_CP010536.1"/>
</dbReference>
<dbReference type="GO" id="GO:0000271">
    <property type="term" value="P:polysaccharide biosynthetic process"/>
    <property type="evidence" value="ECO:0007669"/>
    <property type="project" value="TreeGrafter"/>
</dbReference>
<reference evidence="4 5" key="1">
    <citation type="journal article" date="2015" name="Genome Announc.">
        <title>Complete Genome Sequence of Cupriavidus basilensis 4G11, Isolated from the Oak Ridge Field Research Center Site.</title>
        <authorList>
            <person name="Ray J."/>
            <person name="Waters R.J."/>
            <person name="Skerker J.M."/>
            <person name="Kuehl J.V."/>
            <person name="Price M.N."/>
            <person name="Huang J."/>
            <person name="Chakraborty R."/>
            <person name="Arkin A.P."/>
            <person name="Deutschbauer A."/>
        </authorList>
    </citation>
    <scope>NUCLEOTIDE SEQUENCE [LARGE SCALE GENOMIC DNA]</scope>
    <source>
        <strain evidence="4">4G11</strain>
    </source>
</reference>
<keyword evidence="2" id="KW-0472">Membrane</keyword>
<feature type="transmembrane region" description="Helical" evidence="2">
    <location>
        <begin position="336"/>
        <end position="359"/>
    </location>
</feature>
<sequence>MNRDGTHLCALDGVRGLAVLIVMLYHFAHVGLVSDLPLDRLFYQLSMTGWIGVDIFFALSGFLITGILLRTKGAPNYLRAFYGRRVLRIFPLYYFYLAVLFVLLFPLISHRVGANEQAKLEAVQASWPWFVLYLSNLKQALAGTFFGAGAGHLWSLAIEEQFYAVWPLLVLLLPLAAMRRLCLVLLAGTLALRVGMVLQGFSADAISVFTPARLDGLVAGALLAMAVRRGLHFKPWLVKAAPLALLVLAGGLAAMGSRLEASPLIYTVGFSVVAMVAVGLIYAACATDRHAVFSNRYLVFLGKYSYALYVFHPIIRVAAVKVFGEPRLLFGSQIPWQLGFSAACLCASIAAALLSWHLIEKRFLGLKDMLFPNRVPTPAPPPPSAALPARDTFGADPARRGRPII</sequence>
<feature type="region of interest" description="Disordered" evidence="1">
    <location>
        <begin position="379"/>
        <end position="405"/>
    </location>
</feature>
<feature type="domain" description="Acyltransferase 3" evidence="3">
    <location>
        <begin position="10"/>
        <end position="351"/>
    </location>
</feature>
<dbReference type="OrthoDB" id="9814807at2"/>
<feature type="transmembrane region" description="Helical" evidence="2">
    <location>
        <begin position="263"/>
        <end position="285"/>
    </location>
</feature>
<feature type="transmembrane region" description="Helical" evidence="2">
    <location>
        <begin position="48"/>
        <end position="69"/>
    </location>
</feature>